<feature type="compositionally biased region" description="Polar residues" evidence="1">
    <location>
        <begin position="319"/>
        <end position="334"/>
    </location>
</feature>
<organism evidence="4 5">
    <name type="scientific">Candidatus Buchananbacteria bacterium CG10_big_fil_rev_8_21_14_0_10_33_19</name>
    <dbReference type="NCBI Taxonomy" id="1974525"/>
    <lineage>
        <taxon>Bacteria</taxon>
        <taxon>Candidatus Buchananiibacteriota</taxon>
    </lineage>
</organism>
<evidence type="ECO:0000256" key="2">
    <source>
        <dbReference type="SAM" id="SignalP"/>
    </source>
</evidence>
<accession>A0A2H0W328</accession>
<name>A0A2H0W328_9BACT</name>
<protein>
    <recommendedName>
        <fullName evidence="3">CARDB domain-containing protein</fullName>
    </recommendedName>
</protein>
<gene>
    <name evidence="4" type="ORF">COT80_03150</name>
</gene>
<evidence type="ECO:0000256" key="1">
    <source>
        <dbReference type="SAM" id="MobiDB-lite"/>
    </source>
</evidence>
<evidence type="ECO:0000313" key="4">
    <source>
        <dbReference type="EMBL" id="PIS05744.1"/>
    </source>
</evidence>
<evidence type="ECO:0000313" key="5">
    <source>
        <dbReference type="Proteomes" id="UP000229056"/>
    </source>
</evidence>
<dbReference type="InterPro" id="IPR013783">
    <property type="entry name" value="Ig-like_fold"/>
</dbReference>
<feature type="region of interest" description="Disordered" evidence="1">
    <location>
        <begin position="314"/>
        <end position="334"/>
    </location>
</feature>
<dbReference type="InterPro" id="IPR011635">
    <property type="entry name" value="CARDB"/>
</dbReference>
<dbReference type="Gene3D" id="2.60.40.10">
    <property type="entry name" value="Immunoglobulins"/>
    <property type="match status" value="1"/>
</dbReference>
<dbReference type="EMBL" id="PEZY01000012">
    <property type="protein sequence ID" value="PIS05744.1"/>
    <property type="molecule type" value="Genomic_DNA"/>
</dbReference>
<dbReference type="Pfam" id="PF07705">
    <property type="entry name" value="CARDB"/>
    <property type="match status" value="1"/>
</dbReference>
<comment type="caution">
    <text evidence="4">The sequence shown here is derived from an EMBL/GenBank/DDBJ whole genome shotgun (WGS) entry which is preliminary data.</text>
</comment>
<feature type="domain" description="CARDB" evidence="3">
    <location>
        <begin position="232"/>
        <end position="324"/>
    </location>
</feature>
<dbReference type="Proteomes" id="UP000229056">
    <property type="component" value="Unassembled WGS sequence"/>
</dbReference>
<keyword evidence="2" id="KW-0732">Signal</keyword>
<evidence type="ECO:0000259" key="3">
    <source>
        <dbReference type="Pfam" id="PF07705"/>
    </source>
</evidence>
<sequence>MKKKLFIYSLVSFGAIIASLALISQSALAVYTPAEGDLVKLSNDSAIYYVNGSGQRRLFVNAPTFWSWHSGTWSDQNIKTITQPDFDGLSAGENMAIRPGTNLIKFQNSDIMYAVTPGNKLCKATANYGDNWRDRLVTIQNSFESNYLNDDTCRVDVDTKLPNATILQYNGSNQKYYIEDGVKRLLTDNGFNLNKFQDKFVVKNVPQSMTFNSDVSRPLDDKEFWINDNILDLEVGDFFYQSSDSFNTQANFIVEITQENDLSQNIGIDLYIDGSLVKSIDRLAHKAEQYSIIWDNPTIGEHVCKVVIDSKDQVDESNENNNTKQSNCIVTKGQ</sequence>
<reference evidence="5" key="1">
    <citation type="submission" date="2017-09" db="EMBL/GenBank/DDBJ databases">
        <title>Depth-based differentiation of microbial function through sediment-hosted aquifers and enrichment of novel symbionts in the deep terrestrial subsurface.</title>
        <authorList>
            <person name="Probst A.J."/>
            <person name="Ladd B."/>
            <person name="Jarett J.K."/>
            <person name="Geller-Mcgrath D.E."/>
            <person name="Sieber C.M.K."/>
            <person name="Emerson J.B."/>
            <person name="Anantharaman K."/>
            <person name="Thomas B.C."/>
            <person name="Malmstrom R."/>
            <person name="Stieglmeier M."/>
            <person name="Klingl A."/>
            <person name="Woyke T."/>
            <person name="Ryan C.M."/>
            <person name="Banfield J.F."/>
        </authorList>
    </citation>
    <scope>NUCLEOTIDE SEQUENCE [LARGE SCALE GENOMIC DNA]</scope>
</reference>
<proteinExistence type="predicted"/>
<feature type="chain" id="PRO_5013769445" description="CARDB domain-containing protein" evidence="2">
    <location>
        <begin position="30"/>
        <end position="334"/>
    </location>
</feature>
<feature type="signal peptide" evidence="2">
    <location>
        <begin position="1"/>
        <end position="29"/>
    </location>
</feature>
<dbReference type="AlphaFoldDB" id="A0A2H0W328"/>